<organism evidence="4 5">
    <name type="scientific">Mycena albidolilacea</name>
    <dbReference type="NCBI Taxonomy" id="1033008"/>
    <lineage>
        <taxon>Eukaryota</taxon>
        <taxon>Fungi</taxon>
        <taxon>Dikarya</taxon>
        <taxon>Basidiomycota</taxon>
        <taxon>Agaricomycotina</taxon>
        <taxon>Agaricomycetes</taxon>
        <taxon>Agaricomycetidae</taxon>
        <taxon>Agaricales</taxon>
        <taxon>Marasmiineae</taxon>
        <taxon>Mycenaceae</taxon>
        <taxon>Mycena</taxon>
    </lineage>
</organism>
<evidence type="ECO:0000256" key="3">
    <source>
        <dbReference type="SAM" id="SignalP"/>
    </source>
</evidence>
<dbReference type="AlphaFoldDB" id="A0AAD6ZH46"/>
<keyword evidence="2" id="KW-1133">Transmembrane helix</keyword>
<feature type="region of interest" description="Disordered" evidence="1">
    <location>
        <begin position="182"/>
        <end position="213"/>
    </location>
</feature>
<name>A0AAD6ZH46_9AGAR</name>
<proteinExistence type="predicted"/>
<accession>A0AAD6ZH46</accession>
<evidence type="ECO:0000313" key="5">
    <source>
        <dbReference type="Proteomes" id="UP001218218"/>
    </source>
</evidence>
<sequence length="213" mass="22345">MLLFKLSLCLLSLVARFTLTSALNITVLASQLEAPGPITFELNPDPANPETGAVFFVSSSVNASFPPKLIGLASVNTQFLPGFESHTNLSFNLPSLPESGGWIITARHDTGTNPAEERPIIGTSNPFSVTPGPQPKITESSTASVRKSFPIGAIVGLCIGGVVIVAAIAGLIIVLRRRGSTRPSSVEDGQFRGPAPWASTASLDSLPEKAPWI</sequence>
<feature type="transmembrane region" description="Helical" evidence="2">
    <location>
        <begin position="149"/>
        <end position="175"/>
    </location>
</feature>
<keyword evidence="2" id="KW-0472">Membrane</keyword>
<dbReference type="EMBL" id="JARIHO010000051">
    <property type="protein sequence ID" value="KAJ7321304.1"/>
    <property type="molecule type" value="Genomic_DNA"/>
</dbReference>
<feature type="signal peptide" evidence="3">
    <location>
        <begin position="1"/>
        <end position="22"/>
    </location>
</feature>
<evidence type="ECO:0000256" key="1">
    <source>
        <dbReference type="SAM" id="MobiDB-lite"/>
    </source>
</evidence>
<feature type="chain" id="PRO_5042242334" evidence="3">
    <location>
        <begin position="23"/>
        <end position="213"/>
    </location>
</feature>
<keyword evidence="2" id="KW-0812">Transmembrane</keyword>
<comment type="caution">
    <text evidence="4">The sequence shown here is derived from an EMBL/GenBank/DDBJ whole genome shotgun (WGS) entry which is preliminary data.</text>
</comment>
<keyword evidence="5" id="KW-1185">Reference proteome</keyword>
<keyword evidence="3" id="KW-0732">Signal</keyword>
<dbReference type="Proteomes" id="UP001218218">
    <property type="component" value="Unassembled WGS sequence"/>
</dbReference>
<evidence type="ECO:0000313" key="4">
    <source>
        <dbReference type="EMBL" id="KAJ7321304.1"/>
    </source>
</evidence>
<evidence type="ECO:0000256" key="2">
    <source>
        <dbReference type="SAM" id="Phobius"/>
    </source>
</evidence>
<gene>
    <name evidence="4" type="ORF">DFH08DRAFT_889518</name>
</gene>
<protein>
    <submittedName>
        <fullName evidence="4">Uncharacterized protein</fullName>
    </submittedName>
</protein>
<reference evidence="4" key="1">
    <citation type="submission" date="2023-03" db="EMBL/GenBank/DDBJ databases">
        <title>Massive genome expansion in bonnet fungi (Mycena s.s.) driven by repeated elements and novel gene families across ecological guilds.</title>
        <authorList>
            <consortium name="Lawrence Berkeley National Laboratory"/>
            <person name="Harder C.B."/>
            <person name="Miyauchi S."/>
            <person name="Viragh M."/>
            <person name="Kuo A."/>
            <person name="Thoen E."/>
            <person name="Andreopoulos B."/>
            <person name="Lu D."/>
            <person name="Skrede I."/>
            <person name="Drula E."/>
            <person name="Henrissat B."/>
            <person name="Morin E."/>
            <person name="Kohler A."/>
            <person name="Barry K."/>
            <person name="LaButti K."/>
            <person name="Morin E."/>
            <person name="Salamov A."/>
            <person name="Lipzen A."/>
            <person name="Mereny Z."/>
            <person name="Hegedus B."/>
            <person name="Baldrian P."/>
            <person name="Stursova M."/>
            <person name="Weitz H."/>
            <person name="Taylor A."/>
            <person name="Grigoriev I.V."/>
            <person name="Nagy L.G."/>
            <person name="Martin F."/>
            <person name="Kauserud H."/>
        </authorList>
    </citation>
    <scope>NUCLEOTIDE SEQUENCE</scope>
    <source>
        <strain evidence="4">CBHHK002</strain>
    </source>
</reference>